<name>A0A5N6L467_9ROSI</name>
<dbReference type="InterPro" id="IPR043129">
    <property type="entry name" value="ATPase_NBD"/>
</dbReference>
<dbReference type="SUPFAM" id="SSF53067">
    <property type="entry name" value="Actin-like ATPase domain"/>
    <property type="match status" value="1"/>
</dbReference>
<dbReference type="AlphaFoldDB" id="A0A5N6L467"/>
<dbReference type="Pfam" id="PF00022">
    <property type="entry name" value="Actin"/>
    <property type="match status" value="1"/>
</dbReference>
<gene>
    <name evidence="1" type="ORF">FH972_026507</name>
</gene>
<dbReference type="EMBL" id="VIBQ01000098">
    <property type="protein sequence ID" value="KAB8748956.1"/>
    <property type="molecule type" value="Genomic_DNA"/>
</dbReference>
<organism evidence="1 2">
    <name type="scientific">Carpinus fangiana</name>
    <dbReference type="NCBI Taxonomy" id="176857"/>
    <lineage>
        <taxon>Eukaryota</taxon>
        <taxon>Viridiplantae</taxon>
        <taxon>Streptophyta</taxon>
        <taxon>Embryophyta</taxon>
        <taxon>Tracheophyta</taxon>
        <taxon>Spermatophyta</taxon>
        <taxon>Magnoliopsida</taxon>
        <taxon>eudicotyledons</taxon>
        <taxon>Gunneridae</taxon>
        <taxon>Pentapetalae</taxon>
        <taxon>rosids</taxon>
        <taxon>fabids</taxon>
        <taxon>Fagales</taxon>
        <taxon>Betulaceae</taxon>
        <taxon>Carpinus</taxon>
    </lineage>
</organism>
<dbReference type="Proteomes" id="UP000327013">
    <property type="component" value="Unassembled WGS sequence"/>
</dbReference>
<comment type="caution">
    <text evidence="1">The sequence shown here is derived from an EMBL/GenBank/DDBJ whole genome shotgun (WGS) entry which is preliminary data.</text>
</comment>
<keyword evidence="2" id="KW-1185">Reference proteome</keyword>
<evidence type="ECO:0000313" key="1">
    <source>
        <dbReference type="EMBL" id="KAB8748956.1"/>
    </source>
</evidence>
<dbReference type="InterPro" id="IPR004000">
    <property type="entry name" value="Actin"/>
</dbReference>
<accession>A0A5N6L467</accession>
<protein>
    <submittedName>
        <fullName evidence="1">Uncharacterized protein</fullName>
    </submittedName>
</protein>
<proteinExistence type="predicted"/>
<reference evidence="1 2" key="1">
    <citation type="submission" date="2019-06" db="EMBL/GenBank/DDBJ databases">
        <title>A chromosomal-level reference genome of Carpinus fangiana (Coryloideae, Betulaceae).</title>
        <authorList>
            <person name="Yang X."/>
            <person name="Wang Z."/>
            <person name="Zhang L."/>
            <person name="Hao G."/>
            <person name="Liu J."/>
            <person name="Yang Y."/>
        </authorList>
    </citation>
    <scope>NUCLEOTIDE SEQUENCE [LARGE SCALE GENOMIC DNA]</scope>
    <source>
        <strain evidence="1">Cfa_2016G</strain>
        <tissue evidence="1">Leaf</tissue>
    </source>
</reference>
<dbReference type="Gene3D" id="3.30.420.40">
    <property type="match status" value="1"/>
</dbReference>
<evidence type="ECO:0000313" key="2">
    <source>
        <dbReference type="Proteomes" id="UP000327013"/>
    </source>
</evidence>
<sequence length="225" mass="24013">MEKGFIVNWEAQLDVWKQAIFDPKAKLHALAQLPAGAWPGLLANVVVTGGTALLPGFVERLQAEVRSLAPAQCVVRVRAAEGAEVVKWTWLGGARLATADGGQRLREVSVTKAEYDEMGAGWVTRKFNGTGKPVSVPPQVHESADLLPQAQVAPVTLLFSALERPQVHFNAGCLPHEQVASAAHGQVPSLDLPQQVDGAWLGAVTVVGADIVASFGSGWSEERMW</sequence>
<dbReference type="OrthoDB" id="6220758at2759"/>
<dbReference type="PANTHER" id="PTHR11937">
    <property type="entry name" value="ACTIN"/>
    <property type="match status" value="1"/>
</dbReference>